<evidence type="ECO:0000313" key="4">
    <source>
        <dbReference type="EMBL" id="KYQ70889.1"/>
    </source>
</evidence>
<dbReference type="STRING" id="1806892.AZH43_16865"/>
<dbReference type="InterPro" id="IPR001647">
    <property type="entry name" value="HTH_TetR"/>
</dbReference>
<dbReference type="PROSITE" id="PS50977">
    <property type="entry name" value="HTH_TETR_2"/>
    <property type="match status" value="1"/>
</dbReference>
<dbReference type="Pfam" id="PF00440">
    <property type="entry name" value="TetR_N"/>
    <property type="match status" value="1"/>
</dbReference>
<organism evidence="4 5">
    <name type="scientific">Acinetobacter pragensis</name>
    <dbReference type="NCBI Taxonomy" id="1806892"/>
    <lineage>
        <taxon>Bacteria</taxon>
        <taxon>Pseudomonadati</taxon>
        <taxon>Pseudomonadota</taxon>
        <taxon>Gammaproteobacteria</taxon>
        <taxon>Moraxellales</taxon>
        <taxon>Moraxellaceae</taxon>
        <taxon>Acinetobacter</taxon>
    </lineage>
</organism>
<gene>
    <name evidence="4" type="ORF">AZH43_16865</name>
</gene>
<feature type="domain" description="HTH tetR-type" evidence="3">
    <location>
        <begin position="3"/>
        <end position="64"/>
    </location>
</feature>
<proteinExistence type="predicted"/>
<evidence type="ECO:0000256" key="1">
    <source>
        <dbReference type="ARBA" id="ARBA00023125"/>
    </source>
</evidence>
<evidence type="ECO:0000256" key="2">
    <source>
        <dbReference type="PROSITE-ProRule" id="PRU00335"/>
    </source>
</evidence>
<dbReference type="OrthoDB" id="6684185at2"/>
<dbReference type="Proteomes" id="UP000076276">
    <property type="component" value="Unassembled WGS sequence"/>
</dbReference>
<dbReference type="GO" id="GO:0003677">
    <property type="term" value="F:DNA binding"/>
    <property type="evidence" value="ECO:0007669"/>
    <property type="project" value="UniProtKB-UniRule"/>
</dbReference>
<accession>A0A151XZ57</accession>
<keyword evidence="5" id="KW-1185">Reference proteome</keyword>
<evidence type="ECO:0000313" key="5">
    <source>
        <dbReference type="Proteomes" id="UP000076276"/>
    </source>
</evidence>
<name>A0A151XZ57_9GAMM</name>
<sequence length="206" mass="22937">MSQETKDKLIKAAIVLFAQNNIESQSVQKINDAAGVANKSALYYHFKTRWGLVEAALNHVLDPYVFESHFLLQALDPNKITVACVVDALMKPMIKILLAENGFYALKFFSRMVSAGDDGRQLIAQKLSSIAILSTKLLAKAMPGADTNTISIKVLFTFNSILNIISDNGLEKYWPTTIKDHKAIGQYLRDYIIGGISYNNEISYKN</sequence>
<dbReference type="EMBL" id="LUAW01000039">
    <property type="protein sequence ID" value="KYQ70889.1"/>
    <property type="molecule type" value="Genomic_DNA"/>
</dbReference>
<dbReference type="Gene3D" id="1.10.357.10">
    <property type="entry name" value="Tetracycline Repressor, domain 2"/>
    <property type="match status" value="1"/>
</dbReference>
<dbReference type="AlphaFoldDB" id="A0A151XZ57"/>
<evidence type="ECO:0000259" key="3">
    <source>
        <dbReference type="PROSITE" id="PS50977"/>
    </source>
</evidence>
<dbReference type="InterPro" id="IPR009057">
    <property type="entry name" value="Homeodomain-like_sf"/>
</dbReference>
<comment type="caution">
    <text evidence="2">Lacks conserved residue(s) required for the propagation of feature annotation.</text>
</comment>
<keyword evidence="1 2" id="KW-0238">DNA-binding</keyword>
<reference evidence="4 5" key="1">
    <citation type="submission" date="2016-03" db="EMBL/GenBank/DDBJ databases">
        <title>Acinetobacter genomospecies 28 strain ANC 4149.</title>
        <authorList>
            <person name="Radolfova-Krizova L."/>
            <person name="Nemec A."/>
        </authorList>
    </citation>
    <scope>NUCLEOTIDE SEQUENCE [LARGE SCALE GENOMIC DNA]</scope>
    <source>
        <strain evidence="4 5">ANC 4149</strain>
    </source>
</reference>
<dbReference type="SUPFAM" id="SSF46689">
    <property type="entry name" value="Homeodomain-like"/>
    <property type="match status" value="1"/>
</dbReference>
<protein>
    <recommendedName>
        <fullName evidence="3">HTH tetR-type domain-containing protein</fullName>
    </recommendedName>
</protein>
<dbReference type="RefSeq" id="WP_067671188.1">
    <property type="nucleotide sequence ID" value="NZ_CBCSIK010000016.1"/>
</dbReference>
<comment type="caution">
    <text evidence="4">The sequence shown here is derived from an EMBL/GenBank/DDBJ whole genome shotgun (WGS) entry which is preliminary data.</text>
</comment>